<evidence type="ECO:0000256" key="1">
    <source>
        <dbReference type="SAM" id="Phobius"/>
    </source>
</evidence>
<name>A0A8J7QEF5_9BACT</name>
<evidence type="ECO:0000313" key="2">
    <source>
        <dbReference type="EMBL" id="MBO1322399.1"/>
    </source>
</evidence>
<reference evidence="2" key="1">
    <citation type="submission" date="2021-03" db="EMBL/GenBank/DDBJ databases">
        <authorList>
            <person name="Wang G."/>
        </authorList>
    </citation>
    <scope>NUCLEOTIDE SEQUENCE</scope>
    <source>
        <strain evidence="2">KCTC 12899</strain>
    </source>
</reference>
<evidence type="ECO:0000313" key="3">
    <source>
        <dbReference type="Proteomes" id="UP000664417"/>
    </source>
</evidence>
<dbReference type="AlphaFoldDB" id="A0A8J7QEF5"/>
<feature type="transmembrane region" description="Helical" evidence="1">
    <location>
        <begin position="61"/>
        <end position="81"/>
    </location>
</feature>
<organism evidence="2 3">
    <name type="scientific">Acanthopleuribacter pedis</name>
    <dbReference type="NCBI Taxonomy" id="442870"/>
    <lineage>
        <taxon>Bacteria</taxon>
        <taxon>Pseudomonadati</taxon>
        <taxon>Acidobacteriota</taxon>
        <taxon>Holophagae</taxon>
        <taxon>Acanthopleuribacterales</taxon>
        <taxon>Acanthopleuribacteraceae</taxon>
        <taxon>Acanthopleuribacter</taxon>
    </lineage>
</organism>
<comment type="caution">
    <text evidence="2">The sequence shown here is derived from an EMBL/GenBank/DDBJ whole genome shotgun (WGS) entry which is preliminary data.</text>
</comment>
<proteinExistence type="predicted"/>
<keyword evidence="3" id="KW-1185">Reference proteome</keyword>
<dbReference type="EMBL" id="JAFREP010000035">
    <property type="protein sequence ID" value="MBO1322399.1"/>
    <property type="molecule type" value="Genomic_DNA"/>
</dbReference>
<sequence length="87" mass="9532">MVSAFFLSKFKVAVFFAERFFGDWAGFVFSRSAVVLGLFQTSPSMLPIAFAFPPARRYHDAFVENTGAVVASFLIGTLVFVPSKGVL</sequence>
<protein>
    <submittedName>
        <fullName evidence="2">Uncharacterized protein</fullName>
    </submittedName>
</protein>
<gene>
    <name evidence="2" type="ORF">J3U88_28255</name>
</gene>
<keyword evidence="1" id="KW-0472">Membrane</keyword>
<keyword evidence="1" id="KW-1133">Transmembrane helix</keyword>
<dbReference type="RefSeq" id="WP_207862372.1">
    <property type="nucleotide sequence ID" value="NZ_JAFREP010000035.1"/>
</dbReference>
<accession>A0A8J7QEF5</accession>
<keyword evidence="1" id="KW-0812">Transmembrane</keyword>
<dbReference type="Proteomes" id="UP000664417">
    <property type="component" value="Unassembled WGS sequence"/>
</dbReference>